<evidence type="ECO:0000259" key="14">
    <source>
        <dbReference type="PROSITE" id="PS50026"/>
    </source>
</evidence>
<comment type="caution">
    <text evidence="11">Lacks conserved residue(s) required for the propagation of feature annotation.</text>
</comment>
<dbReference type="CDD" id="cd00033">
    <property type="entry name" value="CCP"/>
    <property type="match status" value="1"/>
</dbReference>
<dbReference type="Proteomes" id="UP000694621">
    <property type="component" value="Unplaced"/>
</dbReference>
<dbReference type="SMART" id="SM00181">
    <property type="entry name" value="EGF"/>
    <property type="match status" value="2"/>
</dbReference>
<dbReference type="InterPro" id="IPR000436">
    <property type="entry name" value="Sushi_SCR_CCP_dom"/>
</dbReference>
<dbReference type="PROSITE" id="PS50923">
    <property type="entry name" value="SUSHI"/>
    <property type="match status" value="1"/>
</dbReference>
<comment type="subcellular location">
    <subcellularLocation>
        <location evidence="1">Secreted</location>
        <location evidence="1">Extracellular space</location>
        <location evidence="1">Extracellular matrix</location>
    </subcellularLocation>
</comment>
<dbReference type="InterPro" id="IPR000152">
    <property type="entry name" value="EGF-type_Asp/Asn_hydroxyl_site"/>
</dbReference>
<dbReference type="FunFam" id="2.10.25.10:FF:000008">
    <property type="entry name" value="Signal peptide, CUB domain, EGF-like 2"/>
    <property type="match status" value="1"/>
</dbReference>
<proteinExistence type="inferred from homology"/>
<evidence type="ECO:0000256" key="7">
    <source>
        <dbReference type="ARBA" id="ARBA00022737"/>
    </source>
</evidence>
<dbReference type="InterPro" id="IPR001881">
    <property type="entry name" value="EGF-like_Ca-bd_dom"/>
</dbReference>
<dbReference type="Pfam" id="PF00084">
    <property type="entry name" value="Sushi"/>
    <property type="match status" value="1"/>
</dbReference>
<keyword evidence="8" id="KW-0106">Calcium</keyword>
<dbReference type="InterPro" id="IPR026823">
    <property type="entry name" value="cEGF"/>
</dbReference>
<evidence type="ECO:0000256" key="9">
    <source>
        <dbReference type="ARBA" id="ARBA00023157"/>
    </source>
</evidence>
<evidence type="ECO:0000256" key="11">
    <source>
        <dbReference type="PROSITE-ProRule" id="PRU00076"/>
    </source>
</evidence>
<dbReference type="PROSITE" id="PS50026">
    <property type="entry name" value="EGF_3"/>
    <property type="match status" value="1"/>
</dbReference>
<feature type="domain" description="EGF-like" evidence="14">
    <location>
        <begin position="198"/>
        <end position="243"/>
    </location>
</feature>
<keyword evidence="12" id="KW-0768">Sushi</keyword>
<evidence type="ECO:0000256" key="1">
    <source>
        <dbReference type="ARBA" id="ARBA00004498"/>
    </source>
</evidence>
<dbReference type="InterPro" id="IPR055088">
    <property type="entry name" value="Fibulin_C"/>
</dbReference>
<evidence type="ECO:0000256" key="8">
    <source>
        <dbReference type="ARBA" id="ARBA00022837"/>
    </source>
</evidence>
<dbReference type="PROSITE" id="PS00010">
    <property type="entry name" value="ASX_HYDROXYL"/>
    <property type="match status" value="1"/>
</dbReference>
<dbReference type="InterPro" id="IPR050751">
    <property type="entry name" value="ECM_structural_protein"/>
</dbReference>
<dbReference type="PANTHER" id="PTHR24034">
    <property type="entry name" value="EGF-LIKE DOMAIN-CONTAINING PROTEIN"/>
    <property type="match status" value="1"/>
</dbReference>
<keyword evidence="9 12" id="KW-1015">Disulfide bond</keyword>
<dbReference type="InterPro" id="IPR035976">
    <property type="entry name" value="Sushi/SCR/CCP_sf"/>
</dbReference>
<dbReference type="Gene3D" id="2.10.25.10">
    <property type="entry name" value="Laminin"/>
    <property type="match status" value="3"/>
</dbReference>
<evidence type="ECO:0000256" key="12">
    <source>
        <dbReference type="PROSITE-ProRule" id="PRU00302"/>
    </source>
</evidence>
<evidence type="ECO:0000313" key="17">
    <source>
        <dbReference type="Proteomes" id="UP000694621"/>
    </source>
</evidence>
<keyword evidence="10" id="KW-0325">Glycoprotein</keyword>
<organism evidence="16 17">
    <name type="scientific">Astyanax mexicanus</name>
    <name type="common">Blind cave fish</name>
    <name type="synonym">Astyanax fasciatus mexicanus</name>
    <dbReference type="NCBI Taxonomy" id="7994"/>
    <lineage>
        <taxon>Eukaryota</taxon>
        <taxon>Metazoa</taxon>
        <taxon>Chordata</taxon>
        <taxon>Craniata</taxon>
        <taxon>Vertebrata</taxon>
        <taxon>Euteleostomi</taxon>
        <taxon>Actinopterygii</taxon>
        <taxon>Neopterygii</taxon>
        <taxon>Teleostei</taxon>
        <taxon>Ostariophysi</taxon>
        <taxon>Characiformes</taxon>
        <taxon>Characoidei</taxon>
        <taxon>Acestrorhamphidae</taxon>
        <taxon>Acestrorhamphinae</taxon>
        <taxon>Astyanax</taxon>
    </lineage>
</organism>
<feature type="disulfide bond" evidence="12">
    <location>
        <begin position="108"/>
        <end position="135"/>
    </location>
</feature>
<dbReference type="SUPFAM" id="SSF57196">
    <property type="entry name" value="EGF/Laminin"/>
    <property type="match status" value="2"/>
</dbReference>
<dbReference type="Pfam" id="PF12662">
    <property type="entry name" value="cEGF"/>
    <property type="match status" value="1"/>
</dbReference>
<dbReference type="PROSITE" id="PS01186">
    <property type="entry name" value="EGF_2"/>
    <property type="match status" value="1"/>
</dbReference>
<evidence type="ECO:0000256" key="3">
    <source>
        <dbReference type="ARBA" id="ARBA00022525"/>
    </source>
</evidence>
<keyword evidence="7" id="KW-0677">Repeat</keyword>
<sequence>MSSLHSNLVCFLIFVLNMTAYILNWTGCTSQDCVNRQELQSTLRQVNKLLLAHETSFLQNVRSLRKKLSLLQSSMAKPRASCPPPELLANGKMLGRVFRVGHEVHFLCNAGFELTGAETRVCQDSLTWSGEHAACKGTTTDAGINNDGTSSMPTSPSSSPLISTYVRPSRCIEFQGSKHCTCEQGYSIYSQDRGLCTDIDECALSRLTQPGRLCLHTCVNTAGSFRCECPSGYALSRDSRNCQDIDECEGGFHNCTGEQVCVNTFGGHRCVEVECPRFRNASYVKTSPQRCERNPCLEGDKACLQAPVSVNFHFMSVVSNMTAPRVLFRVSAARVLGDTLRFGLLGNRGTAHFAVQRSGKQTGQLLLVDPVQGPATLEAEVEMSELQKRTLLGRYVTKVTLFVSPYTF</sequence>
<dbReference type="AlphaFoldDB" id="A0A8B9LUK7"/>
<evidence type="ECO:0008006" key="18">
    <source>
        <dbReference type="Google" id="ProtNLM"/>
    </source>
</evidence>
<comment type="similarity">
    <text evidence="2">Belongs to the fibulin family.</text>
</comment>
<dbReference type="OrthoDB" id="4062651at2759"/>
<evidence type="ECO:0000259" key="15">
    <source>
        <dbReference type="PROSITE" id="PS50923"/>
    </source>
</evidence>
<evidence type="ECO:0000256" key="5">
    <source>
        <dbReference type="ARBA" id="ARBA00022536"/>
    </source>
</evidence>
<keyword evidence="5 11" id="KW-0245">EGF-like domain</keyword>
<dbReference type="Pfam" id="PF22914">
    <property type="entry name" value="Fibulin_C"/>
    <property type="match status" value="1"/>
</dbReference>
<evidence type="ECO:0000256" key="4">
    <source>
        <dbReference type="ARBA" id="ARBA00022530"/>
    </source>
</evidence>
<evidence type="ECO:0000256" key="13">
    <source>
        <dbReference type="SAM" id="SignalP"/>
    </source>
</evidence>
<evidence type="ECO:0000313" key="16">
    <source>
        <dbReference type="Ensembl" id="ENSAMXP00005056232.1"/>
    </source>
</evidence>
<dbReference type="SMART" id="SM00032">
    <property type="entry name" value="CCP"/>
    <property type="match status" value="1"/>
</dbReference>
<feature type="domain" description="Sushi" evidence="15">
    <location>
        <begin position="80"/>
        <end position="137"/>
    </location>
</feature>
<dbReference type="SMART" id="SM00179">
    <property type="entry name" value="EGF_CA"/>
    <property type="match status" value="2"/>
</dbReference>
<reference evidence="16" key="1">
    <citation type="submission" date="2025-08" db="UniProtKB">
        <authorList>
            <consortium name="Ensembl"/>
        </authorList>
    </citation>
    <scope>IDENTIFICATION</scope>
</reference>
<dbReference type="Ensembl" id="ENSAMXT00005060763.1">
    <property type="protein sequence ID" value="ENSAMXP00005056232.1"/>
    <property type="gene ID" value="ENSAMXG00005024976.1"/>
</dbReference>
<evidence type="ECO:0000256" key="10">
    <source>
        <dbReference type="ARBA" id="ARBA00023180"/>
    </source>
</evidence>
<keyword evidence="3" id="KW-0964">Secreted</keyword>
<keyword evidence="4" id="KW-0272">Extracellular matrix</keyword>
<dbReference type="InterPro" id="IPR000742">
    <property type="entry name" value="EGF"/>
</dbReference>
<feature type="signal peptide" evidence="13">
    <location>
        <begin position="1"/>
        <end position="30"/>
    </location>
</feature>
<dbReference type="SUPFAM" id="SSF57535">
    <property type="entry name" value="Complement control module/SCR domain"/>
    <property type="match status" value="1"/>
</dbReference>
<dbReference type="GO" id="GO:0005509">
    <property type="term" value="F:calcium ion binding"/>
    <property type="evidence" value="ECO:0007669"/>
    <property type="project" value="InterPro"/>
</dbReference>
<name>A0A8B9LUK7_ASTMX</name>
<dbReference type="CDD" id="cd00054">
    <property type="entry name" value="EGF_CA"/>
    <property type="match status" value="2"/>
</dbReference>
<evidence type="ECO:0000256" key="6">
    <source>
        <dbReference type="ARBA" id="ARBA00022729"/>
    </source>
</evidence>
<protein>
    <recommendedName>
        <fullName evidence="18">Sushi domain-containing protein</fullName>
    </recommendedName>
</protein>
<keyword evidence="6 13" id="KW-0732">Signal</keyword>
<dbReference type="PANTHER" id="PTHR24034:SF197">
    <property type="entry name" value="FIBULIN-7-LIKE"/>
    <property type="match status" value="1"/>
</dbReference>
<dbReference type="Gene3D" id="2.10.70.10">
    <property type="entry name" value="Complement Module, domain 1"/>
    <property type="match status" value="1"/>
</dbReference>
<evidence type="ECO:0000256" key="2">
    <source>
        <dbReference type="ARBA" id="ARBA00006127"/>
    </source>
</evidence>
<accession>A0A8B9LUK7</accession>
<feature type="chain" id="PRO_5034907517" description="Sushi domain-containing protein" evidence="13">
    <location>
        <begin position="31"/>
        <end position="408"/>
    </location>
</feature>